<feature type="domain" description="Sushi" evidence="5">
    <location>
        <begin position="109"/>
        <end position="163"/>
    </location>
</feature>
<dbReference type="SUPFAM" id="SSF49899">
    <property type="entry name" value="Concanavalin A-like lectins/glucanases"/>
    <property type="match status" value="1"/>
</dbReference>
<proteinExistence type="predicted"/>
<dbReference type="InterPro" id="IPR013320">
    <property type="entry name" value="ConA-like_dom_sf"/>
</dbReference>
<comment type="caution">
    <text evidence="7">The sequence shown here is derived from an EMBL/GenBank/DDBJ whole genome shotgun (WGS) entry which is preliminary data.</text>
</comment>
<dbReference type="OrthoDB" id="6107927at2759"/>
<keyword evidence="8" id="KW-1185">Reference proteome</keyword>
<reference evidence="7 8" key="1">
    <citation type="submission" date="2017-03" db="EMBL/GenBank/DDBJ databases">
        <title>Genome of the blue death feigning beetle - Asbolus verrucosus.</title>
        <authorList>
            <person name="Rider S.D."/>
        </authorList>
    </citation>
    <scope>NUCLEOTIDE SEQUENCE [LARGE SCALE GENOMIC DNA]</scope>
    <source>
        <strain evidence="7">Butters</strain>
        <tissue evidence="7">Head and leg muscle</tissue>
    </source>
</reference>
<dbReference type="SMART" id="SM00032">
    <property type="entry name" value="CCP"/>
    <property type="match status" value="2"/>
</dbReference>
<dbReference type="PROSITE" id="PS00524">
    <property type="entry name" value="SMB_1"/>
    <property type="match status" value="1"/>
</dbReference>
<dbReference type="Gene3D" id="2.10.70.10">
    <property type="entry name" value="Complement Module, domain 1"/>
    <property type="match status" value="2"/>
</dbReference>
<dbReference type="InterPro" id="IPR035976">
    <property type="entry name" value="Sushi/SCR/CCP_sf"/>
</dbReference>
<dbReference type="Proteomes" id="UP000292052">
    <property type="component" value="Unassembled WGS sequence"/>
</dbReference>
<dbReference type="STRING" id="1661398.A0A482VA00"/>
<protein>
    <submittedName>
        <fullName evidence="7">Uncharacterized protein</fullName>
    </submittedName>
</protein>
<keyword evidence="3" id="KW-0812">Transmembrane</keyword>
<comment type="caution">
    <text evidence="2">Lacks conserved residue(s) required for the propagation of feature annotation.</text>
</comment>
<dbReference type="Pfam" id="PF00084">
    <property type="entry name" value="Sushi"/>
    <property type="match status" value="2"/>
</dbReference>
<dbReference type="GO" id="GO:0016020">
    <property type="term" value="C:membrane"/>
    <property type="evidence" value="ECO:0007669"/>
    <property type="project" value="InterPro"/>
</dbReference>
<dbReference type="Pfam" id="PF00629">
    <property type="entry name" value="MAM"/>
    <property type="match status" value="1"/>
</dbReference>
<dbReference type="InterPro" id="IPR000998">
    <property type="entry name" value="MAM_dom"/>
</dbReference>
<keyword evidence="3" id="KW-1133">Transmembrane helix</keyword>
<evidence type="ECO:0000313" key="8">
    <source>
        <dbReference type="Proteomes" id="UP000292052"/>
    </source>
</evidence>
<dbReference type="Pfam" id="PF01033">
    <property type="entry name" value="Somatomedin_B"/>
    <property type="match status" value="1"/>
</dbReference>
<dbReference type="PROSITE" id="PS50923">
    <property type="entry name" value="SUSHI"/>
    <property type="match status" value="2"/>
</dbReference>
<feature type="transmembrane region" description="Helical" evidence="3">
    <location>
        <begin position="512"/>
        <end position="533"/>
    </location>
</feature>
<dbReference type="Gene3D" id="2.60.120.200">
    <property type="match status" value="1"/>
</dbReference>
<gene>
    <name evidence="7" type="ORF">BDFB_009419</name>
</gene>
<dbReference type="PANTHER" id="PTHR23282:SF101">
    <property type="entry name" value="MAM DOMAIN-CONTAINING PROTEIN"/>
    <property type="match status" value="1"/>
</dbReference>
<dbReference type="CDD" id="cd06263">
    <property type="entry name" value="MAM"/>
    <property type="match status" value="1"/>
</dbReference>
<feature type="domain" description="SMB" evidence="6">
    <location>
        <begin position="362"/>
        <end position="408"/>
    </location>
</feature>
<dbReference type="SUPFAM" id="SSF57535">
    <property type="entry name" value="Complement control module/SCR domain"/>
    <property type="match status" value="2"/>
</dbReference>
<dbReference type="InterPro" id="IPR036024">
    <property type="entry name" value="Somatomedin_B-like_dom_sf"/>
</dbReference>
<sequence length="579" mass="64273">MHIEIAASFSYQLPEELITVKFDDNLASLRWKMDLFAFFLLTLFFAESSSGKNAPQCPQIKLRFGRVRYRQRGKLARFVCNTGYTLAGDRFSVCVQGEWDSVSPKCVRATCMNAKPPINGLIYPSLGGAVLNFYCKSHHQLRGPSITYCDGTRWDNPLPSCLPTNSTTPLSCDFERDDLCGWNHDLNHDFDWTRLNYATPSGSIGTGPAHDHTKGAGKDGYYMYVESSARNVNDVARLISPVYDRTDLDTCFEFYYHMYGVTTGDLRVYLKKVNQTWDLDPKNAIFAKNGNQGNKWFRAFLELGTVDDDYQIIIEGVRGSSYVSDIAIDDVRIIPNCTREMVEQAEAPTTTEESASSEPPIGVESCENRCSALANQSSEFLITCDCDEQCYEHSRCCPDYFDFCVLGTSPEDSVEETRTASTAAETPPSATTTGIVATTTRIASTATELPETTTAKKEDSKIVYVRPDDVADVPTEAPVKEIEPIGDGDGDKSFNQKIVVEAKTGESNRKTVIFAVGVVFGVLFGVVVMAFVARRYRLVRCGNLRRMNQSSNGDSQSDVRFLTGDEVLDLNLPAGYDTL</sequence>
<evidence type="ECO:0000256" key="2">
    <source>
        <dbReference type="PROSITE-ProRule" id="PRU00302"/>
    </source>
</evidence>
<dbReference type="SMART" id="SM00137">
    <property type="entry name" value="MAM"/>
    <property type="match status" value="1"/>
</dbReference>
<dbReference type="PROSITE" id="PS50958">
    <property type="entry name" value="SMB_2"/>
    <property type="match status" value="1"/>
</dbReference>
<dbReference type="EMBL" id="QDEB01123117">
    <property type="protein sequence ID" value="RZB40022.1"/>
    <property type="molecule type" value="Genomic_DNA"/>
</dbReference>
<feature type="domain" description="Sushi" evidence="5">
    <location>
        <begin position="55"/>
        <end position="108"/>
    </location>
</feature>
<dbReference type="CDD" id="cd00033">
    <property type="entry name" value="CCP"/>
    <property type="match status" value="2"/>
</dbReference>
<dbReference type="AlphaFoldDB" id="A0A482VA00"/>
<dbReference type="InterPro" id="IPR000436">
    <property type="entry name" value="Sushi_SCR_CCP_dom"/>
</dbReference>
<evidence type="ECO:0000259" key="5">
    <source>
        <dbReference type="PROSITE" id="PS50923"/>
    </source>
</evidence>
<evidence type="ECO:0000259" key="4">
    <source>
        <dbReference type="PROSITE" id="PS50060"/>
    </source>
</evidence>
<name>A0A482VA00_ASBVE</name>
<keyword evidence="2" id="KW-0768">Sushi</keyword>
<dbReference type="SUPFAM" id="SSF90188">
    <property type="entry name" value="Somatomedin B domain"/>
    <property type="match status" value="1"/>
</dbReference>
<evidence type="ECO:0000256" key="1">
    <source>
        <dbReference type="ARBA" id="ARBA00023157"/>
    </source>
</evidence>
<dbReference type="InterPro" id="IPR051560">
    <property type="entry name" value="MAM_domain-containing"/>
</dbReference>
<feature type="domain" description="MAM" evidence="4">
    <location>
        <begin position="170"/>
        <end position="339"/>
    </location>
</feature>
<evidence type="ECO:0000259" key="6">
    <source>
        <dbReference type="PROSITE" id="PS50958"/>
    </source>
</evidence>
<accession>A0A482VA00</accession>
<dbReference type="PROSITE" id="PS50060">
    <property type="entry name" value="MAM_2"/>
    <property type="match status" value="1"/>
</dbReference>
<keyword evidence="3" id="KW-0472">Membrane</keyword>
<dbReference type="Gene3D" id="4.10.410.20">
    <property type="match status" value="1"/>
</dbReference>
<keyword evidence="1" id="KW-1015">Disulfide bond</keyword>
<dbReference type="InterPro" id="IPR001212">
    <property type="entry name" value="Somatomedin_B_dom"/>
</dbReference>
<evidence type="ECO:0000256" key="3">
    <source>
        <dbReference type="SAM" id="Phobius"/>
    </source>
</evidence>
<evidence type="ECO:0000313" key="7">
    <source>
        <dbReference type="EMBL" id="RZB40022.1"/>
    </source>
</evidence>
<dbReference type="PANTHER" id="PTHR23282">
    <property type="entry name" value="APICAL ENDOSOMAL GLYCOPROTEIN PRECURSOR"/>
    <property type="match status" value="1"/>
</dbReference>
<organism evidence="7 8">
    <name type="scientific">Asbolus verrucosus</name>
    <name type="common">Desert ironclad beetle</name>
    <dbReference type="NCBI Taxonomy" id="1661398"/>
    <lineage>
        <taxon>Eukaryota</taxon>
        <taxon>Metazoa</taxon>
        <taxon>Ecdysozoa</taxon>
        <taxon>Arthropoda</taxon>
        <taxon>Hexapoda</taxon>
        <taxon>Insecta</taxon>
        <taxon>Pterygota</taxon>
        <taxon>Neoptera</taxon>
        <taxon>Endopterygota</taxon>
        <taxon>Coleoptera</taxon>
        <taxon>Polyphaga</taxon>
        <taxon>Cucujiformia</taxon>
        <taxon>Tenebrionidae</taxon>
        <taxon>Pimeliinae</taxon>
        <taxon>Asbolus</taxon>
    </lineage>
</organism>